<dbReference type="InterPro" id="IPR001607">
    <property type="entry name" value="Znf_UBP"/>
</dbReference>
<feature type="domain" description="UBP-type" evidence="1">
    <location>
        <begin position="1"/>
        <end position="88"/>
    </location>
</feature>
<dbReference type="RefSeq" id="WP_071807746.1">
    <property type="nucleotide sequence ID" value="NZ_MEIA01000280.1"/>
</dbReference>
<dbReference type="InterPro" id="IPR013083">
    <property type="entry name" value="Znf_RING/FYVE/PHD"/>
</dbReference>
<organism evidence="2 3">
    <name type="scientific">Couchioplanes caeruleus subsp. caeruleus</name>
    <dbReference type="NCBI Taxonomy" id="56427"/>
    <lineage>
        <taxon>Bacteria</taxon>
        <taxon>Bacillati</taxon>
        <taxon>Actinomycetota</taxon>
        <taxon>Actinomycetes</taxon>
        <taxon>Micromonosporales</taxon>
        <taxon>Micromonosporaceae</taxon>
        <taxon>Couchioplanes</taxon>
    </lineage>
</organism>
<dbReference type="SUPFAM" id="SSF57850">
    <property type="entry name" value="RING/U-box"/>
    <property type="match status" value="1"/>
</dbReference>
<evidence type="ECO:0000259" key="1">
    <source>
        <dbReference type="PROSITE" id="PS50271"/>
    </source>
</evidence>
<dbReference type="GO" id="GO:0008270">
    <property type="term" value="F:zinc ion binding"/>
    <property type="evidence" value="ECO:0007669"/>
    <property type="project" value="InterPro"/>
</dbReference>
<dbReference type="Proteomes" id="UP000182486">
    <property type="component" value="Unassembled WGS sequence"/>
</dbReference>
<evidence type="ECO:0000313" key="2">
    <source>
        <dbReference type="EMBL" id="OJF11747.1"/>
    </source>
</evidence>
<protein>
    <recommendedName>
        <fullName evidence="1">UBP-type domain-containing protein</fullName>
    </recommendedName>
</protein>
<keyword evidence="3" id="KW-1185">Reference proteome</keyword>
<evidence type="ECO:0000313" key="3">
    <source>
        <dbReference type="Proteomes" id="UP000182486"/>
    </source>
</evidence>
<dbReference type="PROSITE" id="PS50271">
    <property type="entry name" value="ZF_UBP"/>
    <property type="match status" value="1"/>
</dbReference>
<dbReference type="Gene3D" id="3.30.40.10">
    <property type="entry name" value="Zinc/RING finger domain, C3HC4 (zinc finger)"/>
    <property type="match status" value="1"/>
</dbReference>
<accession>A0A1K0GR85</accession>
<name>A0A1K0GR85_9ACTN</name>
<comment type="caution">
    <text evidence="2">The sequence shown here is derived from an EMBL/GenBank/DDBJ whole genome shotgun (WGS) entry which is preliminary data.</text>
</comment>
<dbReference type="Pfam" id="PF02148">
    <property type="entry name" value="zf-UBP"/>
    <property type="match status" value="1"/>
</dbReference>
<dbReference type="EMBL" id="MEIA01000280">
    <property type="protein sequence ID" value="OJF11747.1"/>
    <property type="molecule type" value="Genomic_DNA"/>
</dbReference>
<dbReference type="AlphaFoldDB" id="A0A1K0GR85"/>
<reference evidence="2 3" key="1">
    <citation type="submission" date="2016-09" db="EMBL/GenBank/DDBJ databases">
        <title>Couchioplanes caeruleus draft genome sequence.</title>
        <authorList>
            <person name="Sheehan J."/>
            <person name="Caffrey P."/>
        </authorList>
    </citation>
    <scope>NUCLEOTIDE SEQUENCE [LARGE SCALE GENOMIC DNA]</scope>
    <source>
        <strain evidence="2 3">DSM 43634</strain>
    </source>
</reference>
<sequence length="88" mass="9896">MTCQHLEDAGDAMPASPYAAGCPECVPAGFDDWVHLRLCLECGYVACCDSSPRRHMSRHHERTGHPVMRSYEPGETWRWCFVDEVLGA</sequence>
<gene>
    <name evidence="2" type="ORF">BG844_24525</name>
</gene>
<proteinExistence type="predicted"/>